<accession>A0A256G174</accession>
<evidence type="ECO:0000313" key="1">
    <source>
        <dbReference type="EMBL" id="OYR20853.1"/>
    </source>
</evidence>
<proteinExistence type="predicted"/>
<sequence length="42" mass="4794">MVTAYLMARISCAYHRYFQSTTRAQIKKSITVSRKGQAILPC</sequence>
<reference evidence="1 2" key="1">
    <citation type="submission" date="2017-07" db="EMBL/GenBank/DDBJ databases">
        <title>Phylogenetic study on the rhizospheric bacterium Ochrobactrum sp. A44.</title>
        <authorList>
            <person name="Krzyzanowska D.M."/>
            <person name="Ossowicki A."/>
            <person name="Rajewska M."/>
            <person name="Maciag T."/>
            <person name="Kaczynski Z."/>
            <person name="Czerwicka M."/>
            <person name="Jafra S."/>
        </authorList>
    </citation>
    <scope>NUCLEOTIDE SEQUENCE [LARGE SCALE GENOMIC DNA]</scope>
    <source>
        <strain evidence="1 2">CCUG 30717</strain>
    </source>
</reference>
<keyword evidence="2" id="KW-1185">Reference proteome</keyword>
<gene>
    <name evidence="1" type="ORF">CEV34_5326</name>
</gene>
<dbReference type="Proteomes" id="UP000216188">
    <property type="component" value="Unassembled WGS sequence"/>
</dbReference>
<protein>
    <submittedName>
        <fullName evidence="1">Uncharacterized protein</fullName>
    </submittedName>
</protein>
<dbReference type="AlphaFoldDB" id="A0A256G174"/>
<name>A0A256G174_9HYPH</name>
<comment type="caution">
    <text evidence="1">The sequence shown here is derived from an EMBL/GenBank/DDBJ whole genome shotgun (WGS) entry which is preliminary data.</text>
</comment>
<organism evidence="1 2">
    <name type="scientific">Brucella pseudogrignonensis</name>
    <dbReference type="NCBI Taxonomy" id="419475"/>
    <lineage>
        <taxon>Bacteria</taxon>
        <taxon>Pseudomonadati</taxon>
        <taxon>Pseudomonadota</taxon>
        <taxon>Alphaproteobacteria</taxon>
        <taxon>Hyphomicrobiales</taxon>
        <taxon>Brucellaceae</taxon>
        <taxon>Brucella/Ochrobactrum group</taxon>
        <taxon>Brucella</taxon>
    </lineage>
</organism>
<evidence type="ECO:0000313" key="2">
    <source>
        <dbReference type="Proteomes" id="UP000216188"/>
    </source>
</evidence>
<dbReference type="EMBL" id="NNRM01000052">
    <property type="protein sequence ID" value="OYR20853.1"/>
    <property type="molecule type" value="Genomic_DNA"/>
</dbReference>